<dbReference type="SUPFAM" id="SSF46689">
    <property type="entry name" value="Homeodomain-like"/>
    <property type="match status" value="1"/>
</dbReference>
<dbReference type="RefSeq" id="WP_044615911.1">
    <property type="nucleotide sequence ID" value="NZ_CP007142.1"/>
</dbReference>
<reference evidence="5 6" key="1">
    <citation type="submission" date="2014-01" db="EMBL/GenBank/DDBJ databases">
        <title>Full genme sequencing of cellulolytic bacterium Gynuella sunshinyii YC6258T gen. nov., sp. nov.</title>
        <authorList>
            <person name="Khan H."/>
            <person name="Chung E.J."/>
            <person name="Chung Y.R."/>
        </authorList>
    </citation>
    <scope>NUCLEOTIDE SEQUENCE [LARGE SCALE GENOMIC DNA]</scope>
    <source>
        <strain evidence="5 6">YC6258</strain>
    </source>
</reference>
<keyword evidence="2 5" id="KW-0238">DNA-binding</keyword>
<dbReference type="Pfam" id="PF20240">
    <property type="entry name" value="DUF6597"/>
    <property type="match status" value="1"/>
</dbReference>
<sequence length="262" mass="30002">MQQSPPSGLLSRPDRPFTLQRLLPADDLAEFVDYFWVVEWQLPMGESFVSENFPHPCVHMVYEPGHSALFGPIKGHFKKTLMGQGRAIGCRFKPGLFYPWIKRPLAEMVDSQLDVAAVLSVSSQELEARLDAQLDIGQAVSEFTELLIAACALLHPEKQQGVLAHTIVATMEQNTELLKVEQVCSRFQISRRQLERLFYKHVGLSPKWVLRIYRLQQLANEMINHPIPDWTELAHRLGYFDQAHCIRDFKQITGKTPSSYCR</sequence>
<accession>A0A0C5VHY0</accession>
<evidence type="ECO:0000259" key="4">
    <source>
        <dbReference type="PROSITE" id="PS01124"/>
    </source>
</evidence>
<dbReference type="Pfam" id="PF12833">
    <property type="entry name" value="HTH_18"/>
    <property type="match status" value="1"/>
</dbReference>
<dbReference type="InterPro" id="IPR018060">
    <property type="entry name" value="HTH_AraC"/>
</dbReference>
<protein>
    <submittedName>
        <fullName evidence="5">AraC-type DNA-binding domain-containing protein</fullName>
    </submittedName>
</protein>
<evidence type="ECO:0000256" key="2">
    <source>
        <dbReference type="ARBA" id="ARBA00023125"/>
    </source>
</evidence>
<evidence type="ECO:0000313" key="5">
    <source>
        <dbReference type="EMBL" id="AJQ92978.1"/>
    </source>
</evidence>
<dbReference type="InterPro" id="IPR009057">
    <property type="entry name" value="Homeodomain-like_sf"/>
</dbReference>
<dbReference type="Gene3D" id="1.10.10.60">
    <property type="entry name" value="Homeodomain-like"/>
    <property type="match status" value="1"/>
</dbReference>
<evidence type="ECO:0000256" key="3">
    <source>
        <dbReference type="ARBA" id="ARBA00023163"/>
    </source>
</evidence>
<dbReference type="HOGENOM" id="CLU_066193_5_0_6"/>
<dbReference type="PANTHER" id="PTHR46796:SF13">
    <property type="entry name" value="HTH-TYPE TRANSCRIPTIONAL ACTIVATOR RHAS"/>
    <property type="match status" value="1"/>
</dbReference>
<dbReference type="SMART" id="SM00342">
    <property type="entry name" value="HTH_ARAC"/>
    <property type="match status" value="1"/>
</dbReference>
<feature type="domain" description="HTH araC/xylS-type" evidence="4">
    <location>
        <begin position="165"/>
        <end position="262"/>
    </location>
</feature>
<dbReference type="GO" id="GO:0043565">
    <property type="term" value="F:sequence-specific DNA binding"/>
    <property type="evidence" value="ECO:0007669"/>
    <property type="project" value="InterPro"/>
</dbReference>
<dbReference type="PROSITE" id="PS01124">
    <property type="entry name" value="HTH_ARAC_FAMILY_2"/>
    <property type="match status" value="1"/>
</dbReference>
<keyword evidence="6" id="KW-1185">Reference proteome</keyword>
<evidence type="ECO:0000313" key="6">
    <source>
        <dbReference type="Proteomes" id="UP000032266"/>
    </source>
</evidence>
<dbReference type="InterPro" id="IPR050204">
    <property type="entry name" value="AraC_XylS_family_regulators"/>
</dbReference>
<organism evidence="5 6">
    <name type="scientific">Gynuella sunshinyii YC6258</name>
    <dbReference type="NCBI Taxonomy" id="1445510"/>
    <lineage>
        <taxon>Bacteria</taxon>
        <taxon>Pseudomonadati</taxon>
        <taxon>Pseudomonadota</taxon>
        <taxon>Gammaproteobacteria</taxon>
        <taxon>Oceanospirillales</taxon>
        <taxon>Saccharospirillaceae</taxon>
        <taxon>Gynuella</taxon>
    </lineage>
</organism>
<dbReference type="Proteomes" id="UP000032266">
    <property type="component" value="Chromosome"/>
</dbReference>
<dbReference type="KEGG" id="gsn:YC6258_00928"/>
<keyword evidence="1" id="KW-0805">Transcription regulation</keyword>
<dbReference type="AlphaFoldDB" id="A0A0C5VHY0"/>
<proteinExistence type="predicted"/>
<dbReference type="STRING" id="1445510.YC6258_00928"/>
<dbReference type="EMBL" id="CP007142">
    <property type="protein sequence ID" value="AJQ92978.1"/>
    <property type="molecule type" value="Genomic_DNA"/>
</dbReference>
<dbReference type="PANTHER" id="PTHR46796">
    <property type="entry name" value="HTH-TYPE TRANSCRIPTIONAL ACTIVATOR RHAS-RELATED"/>
    <property type="match status" value="1"/>
</dbReference>
<keyword evidence="3" id="KW-0804">Transcription</keyword>
<name>A0A0C5VHY0_9GAMM</name>
<gene>
    <name evidence="5" type="ORF">YC6258_00928</name>
</gene>
<evidence type="ECO:0000256" key="1">
    <source>
        <dbReference type="ARBA" id="ARBA00023015"/>
    </source>
</evidence>
<dbReference type="OrthoDB" id="9809338at2"/>
<dbReference type="InterPro" id="IPR046532">
    <property type="entry name" value="DUF6597"/>
</dbReference>
<dbReference type="GO" id="GO:0003700">
    <property type="term" value="F:DNA-binding transcription factor activity"/>
    <property type="evidence" value="ECO:0007669"/>
    <property type="project" value="InterPro"/>
</dbReference>